<protein>
    <recommendedName>
        <fullName evidence="3">DUF6318 domain-containing protein</fullName>
    </recommendedName>
</protein>
<dbReference type="InterPro" id="IPR046281">
    <property type="entry name" value="DUF6318"/>
</dbReference>
<gene>
    <name evidence="4" type="ORF">ATL41_1351</name>
</gene>
<feature type="compositionally biased region" description="Low complexity" evidence="1">
    <location>
        <begin position="51"/>
        <end position="63"/>
    </location>
</feature>
<feature type="signal peptide" evidence="2">
    <location>
        <begin position="1"/>
        <end position="26"/>
    </location>
</feature>
<proteinExistence type="predicted"/>
<evidence type="ECO:0000256" key="2">
    <source>
        <dbReference type="SAM" id="SignalP"/>
    </source>
</evidence>
<evidence type="ECO:0000259" key="3">
    <source>
        <dbReference type="Pfam" id="PF19843"/>
    </source>
</evidence>
<evidence type="ECO:0000313" key="5">
    <source>
        <dbReference type="Proteomes" id="UP000221394"/>
    </source>
</evidence>
<dbReference type="RefSeq" id="WP_098457780.1">
    <property type="nucleotide sequence ID" value="NZ_PDJH01000001.1"/>
</dbReference>
<dbReference type="Pfam" id="PF19843">
    <property type="entry name" value="DUF6318"/>
    <property type="match status" value="1"/>
</dbReference>
<name>A0A2A9EDI8_9MICO</name>
<dbReference type="AlphaFoldDB" id="A0A2A9EDI8"/>
<evidence type="ECO:0000256" key="1">
    <source>
        <dbReference type="SAM" id="MobiDB-lite"/>
    </source>
</evidence>
<sequence>MRRPPASRSALASAVAAVLTILAAGACTPPPTASPDTSRTTSLPGVDELLARPTEAPRPSEAPTAPPPAEASEGTAPDAQPGSEAVAGTATLPLPPEAFNPDIAGTLPVVQHFLDAWRLAYLEGDTEPLRDISADDCAYCIEIATLAELYTADGATGSGGDIHATSVRRAGRADTDAQGWRMDLVVDTVAYDSPDGVNMMMAGFSDHVFLGLVWQDERWLVSEVTSSGASGAQQGP</sequence>
<dbReference type="EMBL" id="PDJH01000001">
    <property type="protein sequence ID" value="PFG36621.1"/>
    <property type="molecule type" value="Genomic_DNA"/>
</dbReference>
<feature type="compositionally biased region" description="Polar residues" evidence="1">
    <location>
        <begin position="34"/>
        <end position="43"/>
    </location>
</feature>
<organism evidence="4 5">
    <name type="scientific">Flavimobilis soli</name>
    <dbReference type="NCBI Taxonomy" id="442709"/>
    <lineage>
        <taxon>Bacteria</taxon>
        <taxon>Bacillati</taxon>
        <taxon>Actinomycetota</taxon>
        <taxon>Actinomycetes</taxon>
        <taxon>Micrococcales</taxon>
        <taxon>Jonesiaceae</taxon>
        <taxon>Flavimobilis</taxon>
    </lineage>
</organism>
<dbReference type="PROSITE" id="PS51257">
    <property type="entry name" value="PROKAR_LIPOPROTEIN"/>
    <property type="match status" value="1"/>
</dbReference>
<feature type="chain" id="PRO_5039617171" description="DUF6318 domain-containing protein" evidence="2">
    <location>
        <begin position="27"/>
        <end position="236"/>
    </location>
</feature>
<accession>A0A2A9EDI8</accession>
<keyword evidence="5" id="KW-1185">Reference proteome</keyword>
<comment type="caution">
    <text evidence="4">The sequence shown here is derived from an EMBL/GenBank/DDBJ whole genome shotgun (WGS) entry which is preliminary data.</text>
</comment>
<feature type="region of interest" description="Disordered" evidence="1">
    <location>
        <begin position="26"/>
        <end position="94"/>
    </location>
</feature>
<keyword evidence="2" id="KW-0732">Signal</keyword>
<feature type="domain" description="DUF6318" evidence="3">
    <location>
        <begin position="95"/>
        <end position="223"/>
    </location>
</feature>
<evidence type="ECO:0000313" key="4">
    <source>
        <dbReference type="EMBL" id="PFG36621.1"/>
    </source>
</evidence>
<dbReference type="OrthoDB" id="3748111at2"/>
<reference evidence="4 5" key="1">
    <citation type="submission" date="2017-10" db="EMBL/GenBank/DDBJ databases">
        <title>Sequencing the genomes of 1000 actinobacteria strains.</title>
        <authorList>
            <person name="Klenk H.-P."/>
        </authorList>
    </citation>
    <scope>NUCLEOTIDE SEQUENCE [LARGE SCALE GENOMIC DNA]</scope>
    <source>
        <strain evidence="4 5">DSM 21574</strain>
    </source>
</reference>
<dbReference type="Proteomes" id="UP000221394">
    <property type="component" value="Unassembled WGS sequence"/>
</dbReference>